<dbReference type="Gene3D" id="1.25.40.10">
    <property type="entry name" value="Tetratricopeptide repeat domain"/>
    <property type="match status" value="1"/>
</dbReference>
<feature type="repeat" description="TPR" evidence="1">
    <location>
        <begin position="113"/>
        <end position="146"/>
    </location>
</feature>
<dbReference type="EMBL" id="JAFJZZ010000003">
    <property type="protein sequence ID" value="MBN7773552.1"/>
    <property type="molecule type" value="Genomic_DNA"/>
</dbReference>
<dbReference type="SUPFAM" id="SSF48452">
    <property type="entry name" value="TPR-like"/>
    <property type="match status" value="1"/>
</dbReference>
<gene>
    <name evidence="3" type="ORF">JYB65_09280</name>
</gene>
<organism evidence="3 4">
    <name type="scientific">Clostridium aminobutyricum</name>
    <dbReference type="NCBI Taxonomy" id="33953"/>
    <lineage>
        <taxon>Bacteria</taxon>
        <taxon>Bacillati</taxon>
        <taxon>Bacillota</taxon>
        <taxon>Clostridia</taxon>
        <taxon>Eubacteriales</taxon>
        <taxon>Clostridiaceae</taxon>
        <taxon>Clostridium</taxon>
    </lineage>
</organism>
<dbReference type="InterPro" id="IPR019734">
    <property type="entry name" value="TPR_rpt"/>
</dbReference>
<dbReference type="Proteomes" id="UP000664545">
    <property type="component" value="Unassembled WGS sequence"/>
</dbReference>
<dbReference type="InterPro" id="IPR011990">
    <property type="entry name" value="TPR-like_helical_dom_sf"/>
</dbReference>
<accession>A0A939D993</accession>
<dbReference type="InterPro" id="IPR040826">
    <property type="entry name" value="HEPN_LA2681"/>
</dbReference>
<evidence type="ECO:0000256" key="1">
    <source>
        <dbReference type="PROSITE-ProRule" id="PRU00339"/>
    </source>
</evidence>
<proteinExistence type="predicted"/>
<sequence>MMKIIDDNPYIEESVKAIARHFDHYYIEKDIAQIRKSIDSAKDLISNLDTDISKIHIYYSIATAYGDILHINPEGYSEAIIIEQLYNFRMAIDIFDSCNFTNDEMKYVTGCLIQIFTNYANALSSAGRIIEAIKYYKKALEIQSDFGMAEGNLGICYISYAELDFDNGHSQIFHYCAYKYLKTAISHKDTIVEHNAIAFFQDQIGLFSTKYIEEFLERKLKINKYSLGEQEESNYRNWVMKNGLFLNTMNDLPFVESFIATDSLQLPSIIRKTTEGINYKYHGLFNQIKQEFITARYLIFEALQGGSNTHFADKDIHLINTLDYTIHSIRIEKMKLAFRTLYSLYDKIAYFINDYFELGIQSRNVSYNRIWQNDSKQILLSKSNWMLNGLYWISKEFFERGNTSYNTIKPRAKLIYDIRQALEHRYMKVTEYDIENSRKDSLALYVPYKDFKQETLELTWLVRESIIYLSLAVHLNENLKRSKLPNAVYPNIPLFEFDDEWKL</sequence>
<dbReference type="Pfam" id="PF18733">
    <property type="entry name" value="HEPN_LA2681"/>
    <property type="match status" value="1"/>
</dbReference>
<dbReference type="SMART" id="SM00028">
    <property type="entry name" value="TPR"/>
    <property type="match status" value="1"/>
</dbReference>
<evidence type="ECO:0000313" key="4">
    <source>
        <dbReference type="Proteomes" id="UP000664545"/>
    </source>
</evidence>
<protein>
    <recommendedName>
        <fullName evidence="2">LA2681-like HEPN domain-containing protein</fullName>
    </recommendedName>
</protein>
<keyword evidence="4" id="KW-1185">Reference proteome</keyword>
<dbReference type="PROSITE" id="PS50005">
    <property type="entry name" value="TPR"/>
    <property type="match status" value="1"/>
</dbReference>
<keyword evidence="1" id="KW-0802">TPR repeat</keyword>
<comment type="caution">
    <text evidence="3">The sequence shown here is derived from an EMBL/GenBank/DDBJ whole genome shotgun (WGS) entry which is preliminary data.</text>
</comment>
<evidence type="ECO:0000259" key="2">
    <source>
        <dbReference type="Pfam" id="PF18733"/>
    </source>
</evidence>
<reference evidence="3" key="1">
    <citation type="submission" date="2021-02" db="EMBL/GenBank/DDBJ databases">
        <title>Abyssanaerobacter marinus gen.nov., sp., nov, anaerobic bacterium isolated from the Onnuri vent field of Indian Ocean and suggestion of Mogibacteriaceae fam. nov., and proposal of reclassification of ambiguous this family's genus member.</title>
        <authorList>
            <person name="Kim Y.J."/>
            <person name="Yang J.-A."/>
        </authorList>
    </citation>
    <scope>NUCLEOTIDE SEQUENCE</scope>
    <source>
        <strain evidence="3">DSM 2634</strain>
    </source>
</reference>
<dbReference type="AlphaFoldDB" id="A0A939D993"/>
<name>A0A939D993_CLOAM</name>
<feature type="domain" description="LA2681-like HEPN" evidence="2">
    <location>
        <begin position="280"/>
        <end position="475"/>
    </location>
</feature>
<dbReference type="RefSeq" id="WP_206582384.1">
    <property type="nucleotide sequence ID" value="NZ_JAFJZZ010000003.1"/>
</dbReference>
<evidence type="ECO:0000313" key="3">
    <source>
        <dbReference type="EMBL" id="MBN7773552.1"/>
    </source>
</evidence>